<proteinExistence type="inferred from homology"/>
<evidence type="ECO:0000256" key="4">
    <source>
        <dbReference type="ARBA" id="ARBA00022519"/>
    </source>
</evidence>
<dbReference type="Pfam" id="PF00528">
    <property type="entry name" value="BPD_transp_1"/>
    <property type="match status" value="2"/>
</dbReference>
<dbReference type="Gene3D" id="1.10.3720.10">
    <property type="entry name" value="MetI-like"/>
    <property type="match status" value="2"/>
</dbReference>
<protein>
    <submittedName>
        <fullName evidence="10">Iron ABC transporter permease</fullName>
    </submittedName>
</protein>
<reference evidence="10" key="2">
    <citation type="submission" date="2024-06" db="EMBL/GenBank/DDBJ databases">
        <authorList>
            <person name="Petrova K.O."/>
            <person name="Toshchakov S.V."/>
            <person name="Boltjanskaja Y.V."/>
            <person name="Kevbrin V."/>
        </authorList>
    </citation>
    <scope>NUCLEOTIDE SEQUENCE</scope>
    <source>
        <strain evidence="10">Z-910T</strain>
    </source>
</reference>
<dbReference type="SUPFAM" id="SSF161098">
    <property type="entry name" value="MetI-like"/>
    <property type="match status" value="2"/>
</dbReference>
<sequence>MDNLRLKIHQLVEDVKVRSFLRAFKLFLQRIWTNIWYGESPGWVLLVLGLGISIVMAFPIIYVVINSLFAGADRWLRLLDDRVPGLLWNTLSLTFVVTFMAVTIGVILAWLVQRCDLPGRKMWRWILALPLVIPPYVGAVAYISIFGPAGWFRDVLGQSPFDIYSFWGVVFVLTMFTYPYVFLITSSSLKKMNRNFEDAARSLGMNTAEIFWKVNLPFLRPAIGAGAILIALYVLSDFGAIAMLRYNTFTAAIYYQIGGFDNVSATVLSVMLIGLTVAILWLESKGKKKRKYYQSANSHKKPDILPLGKFKWPALILTSLIFIMSVVLPIAVLLYWARLGIAEGALDYRFWGFALNSLKVSSIAALVSMILSVPIIYLKSRYPSIITTVIDKLSYSGYALPGVIVALGLIFVFSQHIPWLYNTYMAVAIAYIIRFMPQAMQSGESSLSLVSPKMDESARSLGLPSWQVLFKVIIPQILPGILAGGALVFVSSLKELPATLALRPPGFDTLSVRVWIEATEAIYHMAAPAALIIIAVSLIPLRWMLSKY</sequence>
<evidence type="ECO:0000256" key="6">
    <source>
        <dbReference type="ARBA" id="ARBA00022989"/>
    </source>
</evidence>
<feature type="transmembrane region" description="Helical" evidence="8">
    <location>
        <begin position="163"/>
        <end position="184"/>
    </location>
</feature>
<dbReference type="GO" id="GO:0055085">
    <property type="term" value="P:transmembrane transport"/>
    <property type="evidence" value="ECO:0007669"/>
    <property type="project" value="InterPro"/>
</dbReference>
<feature type="transmembrane region" description="Helical" evidence="8">
    <location>
        <begin position="393"/>
        <end position="413"/>
    </location>
</feature>
<evidence type="ECO:0000259" key="9">
    <source>
        <dbReference type="PROSITE" id="PS50928"/>
    </source>
</evidence>
<keyword evidence="4" id="KW-0997">Cell inner membrane</keyword>
<comment type="similarity">
    <text evidence="8">Belongs to the binding-protein-dependent transport system permease family.</text>
</comment>
<dbReference type="PANTHER" id="PTHR43357">
    <property type="entry name" value="INNER MEMBRANE ABC TRANSPORTER PERMEASE PROTEIN YDCV"/>
    <property type="match status" value="1"/>
</dbReference>
<evidence type="ECO:0000313" key="10">
    <source>
        <dbReference type="EMBL" id="XBX74860.1"/>
    </source>
</evidence>
<dbReference type="RefSeq" id="WP_350343609.1">
    <property type="nucleotide sequence ID" value="NZ_CP158367.1"/>
</dbReference>
<feature type="transmembrane region" description="Helical" evidence="8">
    <location>
        <begin position="263"/>
        <end position="282"/>
    </location>
</feature>
<feature type="transmembrane region" description="Helical" evidence="8">
    <location>
        <begin position="222"/>
        <end position="243"/>
    </location>
</feature>
<dbReference type="AlphaFoldDB" id="A0AAU7VLA7"/>
<feature type="transmembrane region" description="Helical" evidence="8">
    <location>
        <begin position="43"/>
        <end position="65"/>
    </location>
</feature>
<dbReference type="GO" id="GO:0005886">
    <property type="term" value="C:plasma membrane"/>
    <property type="evidence" value="ECO:0007669"/>
    <property type="project" value="UniProtKB-SubCell"/>
</dbReference>
<feature type="transmembrane region" description="Helical" evidence="8">
    <location>
        <begin position="314"/>
        <end position="337"/>
    </location>
</feature>
<evidence type="ECO:0000256" key="1">
    <source>
        <dbReference type="ARBA" id="ARBA00004429"/>
    </source>
</evidence>
<keyword evidence="3" id="KW-1003">Cell membrane</keyword>
<keyword evidence="7 8" id="KW-0472">Membrane</keyword>
<dbReference type="CDD" id="cd06261">
    <property type="entry name" value="TM_PBP2"/>
    <property type="match status" value="2"/>
</dbReference>
<evidence type="ECO:0000256" key="2">
    <source>
        <dbReference type="ARBA" id="ARBA00022448"/>
    </source>
</evidence>
<dbReference type="InterPro" id="IPR000515">
    <property type="entry name" value="MetI-like"/>
</dbReference>
<dbReference type="PROSITE" id="PS50928">
    <property type="entry name" value="ABC_TM1"/>
    <property type="match status" value="2"/>
</dbReference>
<feature type="transmembrane region" description="Helical" evidence="8">
    <location>
        <begin position="521"/>
        <end position="545"/>
    </location>
</feature>
<reference evidence="10" key="1">
    <citation type="journal article" date="2013" name="Extremophiles">
        <title>Proteinivorax tanatarense gen. nov., sp. nov., an anaerobic, haloalkaliphilic, proteolytic bacterium isolated from a decaying algal bloom, and proposal of Proteinivoraceae fam. nov.</title>
        <authorList>
            <person name="Kevbrin V."/>
            <person name="Boltyanskaya Y."/>
            <person name="Zhilina T."/>
            <person name="Kolganova T."/>
            <person name="Lavrentjeva E."/>
            <person name="Kuznetsov B."/>
        </authorList>
    </citation>
    <scope>NUCLEOTIDE SEQUENCE</scope>
    <source>
        <strain evidence="10">Z-910T</strain>
    </source>
</reference>
<evidence type="ECO:0000256" key="5">
    <source>
        <dbReference type="ARBA" id="ARBA00022692"/>
    </source>
</evidence>
<evidence type="ECO:0000256" key="3">
    <source>
        <dbReference type="ARBA" id="ARBA00022475"/>
    </source>
</evidence>
<feature type="transmembrane region" description="Helical" evidence="8">
    <location>
        <begin position="357"/>
        <end position="378"/>
    </location>
</feature>
<dbReference type="InterPro" id="IPR035906">
    <property type="entry name" value="MetI-like_sf"/>
</dbReference>
<feature type="transmembrane region" description="Helical" evidence="8">
    <location>
        <begin position="468"/>
        <end position="490"/>
    </location>
</feature>
<accession>A0AAU7VLA7</accession>
<evidence type="ECO:0000256" key="8">
    <source>
        <dbReference type="RuleBase" id="RU363032"/>
    </source>
</evidence>
<feature type="transmembrane region" description="Helical" evidence="8">
    <location>
        <begin position="123"/>
        <end position="143"/>
    </location>
</feature>
<gene>
    <name evidence="10" type="ORF">PRVXT_002921</name>
</gene>
<dbReference type="EMBL" id="CP158367">
    <property type="protein sequence ID" value="XBX74860.1"/>
    <property type="molecule type" value="Genomic_DNA"/>
</dbReference>
<feature type="transmembrane region" description="Helical" evidence="8">
    <location>
        <begin position="419"/>
        <end position="436"/>
    </location>
</feature>
<feature type="domain" description="ABC transmembrane type-1" evidence="9">
    <location>
        <begin position="354"/>
        <end position="544"/>
    </location>
</feature>
<organism evidence="10">
    <name type="scientific">Proteinivorax tanatarense</name>
    <dbReference type="NCBI Taxonomy" id="1260629"/>
    <lineage>
        <taxon>Bacteria</taxon>
        <taxon>Bacillati</taxon>
        <taxon>Bacillota</taxon>
        <taxon>Clostridia</taxon>
        <taxon>Eubacteriales</taxon>
        <taxon>Proteinivoracaceae</taxon>
        <taxon>Proteinivorax</taxon>
    </lineage>
</organism>
<keyword evidence="6 8" id="KW-1133">Transmembrane helix</keyword>
<keyword evidence="2 8" id="KW-0813">Transport</keyword>
<keyword evidence="5 8" id="KW-0812">Transmembrane</keyword>
<feature type="transmembrane region" description="Helical" evidence="8">
    <location>
        <begin position="85"/>
        <end position="111"/>
    </location>
</feature>
<feature type="domain" description="ABC transmembrane type-1" evidence="9">
    <location>
        <begin position="87"/>
        <end position="281"/>
    </location>
</feature>
<name>A0AAU7VLA7_9FIRM</name>
<dbReference type="PANTHER" id="PTHR43357:SF3">
    <property type="entry name" value="FE(3+)-TRANSPORT SYSTEM PERMEASE PROTEIN FBPB 2"/>
    <property type="match status" value="1"/>
</dbReference>
<evidence type="ECO:0000256" key="7">
    <source>
        <dbReference type="ARBA" id="ARBA00023136"/>
    </source>
</evidence>
<comment type="subcellular location">
    <subcellularLocation>
        <location evidence="1">Cell inner membrane</location>
        <topology evidence="1">Multi-pass membrane protein</topology>
    </subcellularLocation>
    <subcellularLocation>
        <location evidence="8">Cell membrane</location>
        <topology evidence="8">Multi-pass membrane protein</topology>
    </subcellularLocation>
</comment>